<feature type="transmembrane region" description="Helical" evidence="1">
    <location>
        <begin position="66"/>
        <end position="85"/>
    </location>
</feature>
<evidence type="ECO:0000259" key="2">
    <source>
        <dbReference type="Pfam" id="PF21741"/>
    </source>
</evidence>
<keyword evidence="1" id="KW-0472">Membrane</keyword>
<gene>
    <name evidence="3" type="ORF">DF3PB_480012</name>
</gene>
<feature type="transmembrane region" description="Helical" evidence="1">
    <location>
        <begin position="12"/>
        <end position="34"/>
    </location>
</feature>
<feature type="transmembrane region" description="Helical" evidence="1">
    <location>
        <begin position="41"/>
        <end position="60"/>
    </location>
</feature>
<organism evidence="3">
    <name type="scientific">metagenome</name>
    <dbReference type="NCBI Taxonomy" id="256318"/>
    <lineage>
        <taxon>unclassified sequences</taxon>
        <taxon>metagenomes</taxon>
    </lineage>
</organism>
<dbReference type="Pfam" id="PF21741">
    <property type="entry name" value="DUF6867"/>
    <property type="match status" value="1"/>
</dbReference>
<dbReference type="InterPro" id="IPR049201">
    <property type="entry name" value="DUF6867"/>
</dbReference>
<name>A0A380TGR0_9ZZZZ</name>
<dbReference type="EMBL" id="UIDG01000423">
    <property type="protein sequence ID" value="SUS07652.1"/>
    <property type="molecule type" value="Genomic_DNA"/>
</dbReference>
<evidence type="ECO:0000256" key="1">
    <source>
        <dbReference type="SAM" id="Phobius"/>
    </source>
</evidence>
<protein>
    <submittedName>
        <fullName evidence="3">Membrane protein</fullName>
    </submittedName>
</protein>
<proteinExistence type="predicted"/>
<feature type="domain" description="DUF6867" evidence="2">
    <location>
        <begin position="8"/>
        <end position="112"/>
    </location>
</feature>
<sequence length="113" mass="12827">MSQLVGCSPWAYLAITIVLLGFAAYMTGQALAATWRPVWQLFVYAALLGLASRFLIYALAEGPLLLWTGYLIDVGVLLIIISFAYRLTRARTMVRQYPWLYERSGILGWRARH</sequence>
<keyword evidence="1" id="KW-1133">Transmembrane helix</keyword>
<reference evidence="3" key="1">
    <citation type="submission" date="2018-07" db="EMBL/GenBank/DDBJ databases">
        <authorList>
            <person name="Quirk P.G."/>
            <person name="Krulwich T.A."/>
        </authorList>
    </citation>
    <scope>NUCLEOTIDE SEQUENCE</scope>
</reference>
<keyword evidence="1" id="KW-0812">Transmembrane</keyword>
<evidence type="ECO:0000313" key="3">
    <source>
        <dbReference type="EMBL" id="SUS07652.1"/>
    </source>
</evidence>
<dbReference type="AlphaFoldDB" id="A0A380TGR0"/>
<accession>A0A380TGR0</accession>